<reference evidence="5 6" key="1">
    <citation type="submission" date="2019-03" db="EMBL/GenBank/DDBJ databases">
        <title>Genomic Encyclopedia of Archaeal and Bacterial Type Strains, Phase II (KMG-II): from individual species to whole genera.</title>
        <authorList>
            <person name="Goeker M."/>
        </authorList>
    </citation>
    <scope>NUCLEOTIDE SEQUENCE [LARGE SCALE GENOMIC DNA]</scope>
    <source>
        <strain evidence="5 6">DSM 15388</strain>
    </source>
</reference>
<organism evidence="5 6">
    <name type="scientific">Reinekea marinisedimentorum</name>
    <dbReference type="NCBI Taxonomy" id="230495"/>
    <lineage>
        <taxon>Bacteria</taxon>
        <taxon>Pseudomonadati</taxon>
        <taxon>Pseudomonadota</taxon>
        <taxon>Gammaproteobacteria</taxon>
        <taxon>Oceanospirillales</taxon>
        <taxon>Saccharospirillaceae</taxon>
        <taxon>Reinekea</taxon>
    </lineage>
</organism>
<dbReference type="SMART" id="SM00345">
    <property type="entry name" value="HTH_GNTR"/>
    <property type="match status" value="1"/>
</dbReference>
<dbReference type="SUPFAM" id="SSF46785">
    <property type="entry name" value="Winged helix' DNA-binding domain"/>
    <property type="match status" value="1"/>
</dbReference>
<dbReference type="PROSITE" id="PS50949">
    <property type="entry name" value="HTH_GNTR"/>
    <property type="match status" value="1"/>
</dbReference>
<evidence type="ECO:0000313" key="6">
    <source>
        <dbReference type="Proteomes" id="UP000295793"/>
    </source>
</evidence>
<dbReference type="Pfam" id="PF00392">
    <property type="entry name" value="GntR"/>
    <property type="match status" value="1"/>
</dbReference>
<dbReference type="AlphaFoldDB" id="A0A4R3I7E5"/>
<dbReference type="Gene3D" id="1.10.10.10">
    <property type="entry name" value="Winged helix-like DNA-binding domain superfamily/Winged helix DNA-binding domain"/>
    <property type="match status" value="1"/>
</dbReference>
<dbReference type="SMART" id="SM00895">
    <property type="entry name" value="FCD"/>
    <property type="match status" value="1"/>
</dbReference>
<evidence type="ECO:0000259" key="4">
    <source>
        <dbReference type="PROSITE" id="PS50949"/>
    </source>
</evidence>
<evidence type="ECO:0000256" key="1">
    <source>
        <dbReference type="ARBA" id="ARBA00023015"/>
    </source>
</evidence>
<dbReference type="Pfam" id="PF07729">
    <property type="entry name" value="FCD"/>
    <property type="match status" value="1"/>
</dbReference>
<dbReference type="InterPro" id="IPR000524">
    <property type="entry name" value="Tscrpt_reg_HTH_GntR"/>
</dbReference>
<gene>
    <name evidence="5" type="ORF">BCF53_107111</name>
</gene>
<dbReference type="RefSeq" id="WP_132701541.1">
    <property type="nucleotide sequence ID" value="NZ_SLZR01000007.1"/>
</dbReference>
<dbReference type="InterPro" id="IPR008920">
    <property type="entry name" value="TF_FadR/GntR_C"/>
</dbReference>
<dbReference type="InterPro" id="IPR036390">
    <property type="entry name" value="WH_DNA-bd_sf"/>
</dbReference>
<protein>
    <submittedName>
        <fullName evidence="5">DNA-binding FadR family transcriptional regulator</fullName>
    </submittedName>
</protein>
<feature type="domain" description="HTH gntR-type" evidence="4">
    <location>
        <begin position="13"/>
        <end position="81"/>
    </location>
</feature>
<dbReference type="PANTHER" id="PTHR43537">
    <property type="entry name" value="TRANSCRIPTIONAL REGULATOR, GNTR FAMILY"/>
    <property type="match status" value="1"/>
</dbReference>
<sequence>MTTQFTNIGEEKKHLNAQVARELAVKILSGAIKEGETLPSEPVLCAKMGVSRTAFREAIKMLYSKGMVESKPKVGTRVCDKTKWNFLDVQLLEWMVDVETTEDIYHQFLELRRAIEPRACALAAQNATKEQRIAMTTVFQRMVHVADNFDQADWIEADAQFHRMIFISTGNSFFVPFGNVLATIFKWFFLFSSKEGGVCIGEHRDMYEAIMAGESERAYNACLSLMHTHKHRLTD</sequence>
<dbReference type="InterPro" id="IPR011711">
    <property type="entry name" value="GntR_C"/>
</dbReference>
<accession>A0A4R3I7E5</accession>
<dbReference type="PRINTS" id="PR00035">
    <property type="entry name" value="HTHGNTR"/>
</dbReference>
<comment type="caution">
    <text evidence="5">The sequence shown here is derived from an EMBL/GenBank/DDBJ whole genome shotgun (WGS) entry which is preliminary data.</text>
</comment>
<dbReference type="OrthoDB" id="9028214at2"/>
<keyword evidence="6" id="KW-1185">Reference proteome</keyword>
<name>A0A4R3I7E5_9GAMM</name>
<dbReference type="EMBL" id="SLZR01000007">
    <property type="protein sequence ID" value="TCS41097.1"/>
    <property type="molecule type" value="Genomic_DNA"/>
</dbReference>
<dbReference type="GO" id="GO:0003677">
    <property type="term" value="F:DNA binding"/>
    <property type="evidence" value="ECO:0007669"/>
    <property type="project" value="UniProtKB-KW"/>
</dbReference>
<dbReference type="Proteomes" id="UP000295793">
    <property type="component" value="Unassembled WGS sequence"/>
</dbReference>
<keyword evidence="3" id="KW-0804">Transcription</keyword>
<evidence type="ECO:0000256" key="2">
    <source>
        <dbReference type="ARBA" id="ARBA00023125"/>
    </source>
</evidence>
<dbReference type="Gene3D" id="1.20.120.530">
    <property type="entry name" value="GntR ligand-binding domain-like"/>
    <property type="match status" value="1"/>
</dbReference>
<dbReference type="InterPro" id="IPR036388">
    <property type="entry name" value="WH-like_DNA-bd_sf"/>
</dbReference>
<keyword evidence="2 5" id="KW-0238">DNA-binding</keyword>
<dbReference type="PANTHER" id="PTHR43537:SF44">
    <property type="entry name" value="GNTR FAMILY REGULATORY PROTEIN"/>
    <property type="match status" value="1"/>
</dbReference>
<dbReference type="GO" id="GO:0003700">
    <property type="term" value="F:DNA-binding transcription factor activity"/>
    <property type="evidence" value="ECO:0007669"/>
    <property type="project" value="InterPro"/>
</dbReference>
<dbReference type="CDD" id="cd07377">
    <property type="entry name" value="WHTH_GntR"/>
    <property type="match status" value="1"/>
</dbReference>
<evidence type="ECO:0000256" key="3">
    <source>
        <dbReference type="ARBA" id="ARBA00023163"/>
    </source>
</evidence>
<dbReference type="SUPFAM" id="SSF48008">
    <property type="entry name" value="GntR ligand-binding domain-like"/>
    <property type="match status" value="1"/>
</dbReference>
<proteinExistence type="predicted"/>
<evidence type="ECO:0000313" key="5">
    <source>
        <dbReference type="EMBL" id="TCS41097.1"/>
    </source>
</evidence>
<keyword evidence="1" id="KW-0805">Transcription regulation</keyword>